<feature type="compositionally biased region" description="Basic residues" evidence="1">
    <location>
        <begin position="90"/>
        <end position="99"/>
    </location>
</feature>
<protein>
    <submittedName>
        <fullName evidence="2">Uncharacterized protein</fullName>
    </submittedName>
</protein>
<feature type="non-terminal residue" evidence="2">
    <location>
        <position position="1"/>
    </location>
</feature>
<dbReference type="Proteomes" id="UP000007174">
    <property type="component" value="Unassembled WGS sequence"/>
</dbReference>
<name>H1UXR3_COLHI</name>
<evidence type="ECO:0000256" key="1">
    <source>
        <dbReference type="SAM" id="MobiDB-lite"/>
    </source>
</evidence>
<evidence type="ECO:0000313" key="3">
    <source>
        <dbReference type="Proteomes" id="UP000007174"/>
    </source>
</evidence>
<proteinExistence type="predicted"/>
<accession>H1UXR3</accession>
<sequence length="183" mass="20196">VASRYLDVLLPVRSLANLVLNNKCCSGVSTTKDGNGTIKVQRAGDRTSRAASGVIVLAPTLDAGRPTSWLLRAGEEASARVGRQATDRRRTGHHSHSAGRRLPSLSCTCLRTAVGMYLGRALYIARRAQGKGELQRAIRQHTAHFQAVNGRKPNRWRWWTMYGLVDKSTDTAHCDDGQRRTMM</sequence>
<dbReference type="HOGENOM" id="CLU_1478444_0_0_1"/>
<reference evidence="3" key="1">
    <citation type="journal article" date="2012" name="Nat. Genet.">
        <title>Lifestyle transitions in plant pathogenic Colletotrichum fungi deciphered by genome and transcriptome analyses.</title>
        <authorList>
            <person name="O'Connell R.J."/>
            <person name="Thon M.R."/>
            <person name="Hacquard S."/>
            <person name="Amyotte S.G."/>
            <person name="Kleemann J."/>
            <person name="Torres M.F."/>
            <person name="Damm U."/>
            <person name="Buiate E.A."/>
            <person name="Epstein L."/>
            <person name="Alkan N."/>
            <person name="Altmueller J."/>
            <person name="Alvarado-Balderrama L."/>
            <person name="Bauser C.A."/>
            <person name="Becker C."/>
            <person name="Birren B.W."/>
            <person name="Chen Z."/>
            <person name="Choi J."/>
            <person name="Crouch J.A."/>
            <person name="Duvick J.P."/>
            <person name="Farman M.A."/>
            <person name="Gan P."/>
            <person name="Heiman D."/>
            <person name="Henrissat B."/>
            <person name="Howard R.J."/>
            <person name="Kabbage M."/>
            <person name="Koch C."/>
            <person name="Kracher B."/>
            <person name="Kubo Y."/>
            <person name="Law A.D."/>
            <person name="Lebrun M.-H."/>
            <person name="Lee Y.-H."/>
            <person name="Miyara I."/>
            <person name="Moore N."/>
            <person name="Neumann U."/>
            <person name="Nordstroem K."/>
            <person name="Panaccione D.G."/>
            <person name="Panstruga R."/>
            <person name="Place M."/>
            <person name="Proctor R.H."/>
            <person name="Prusky D."/>
            <person name="Rech G."/>
            <person name="Reinhardt R."/>
            <person name="Rollins J.A."/>
            <person name="Rounsley S."/>
            <person name="Schardl C.L."/>
            <person name="Schwartz D.C."/>
            <person name="Shenoy N."/>
            <person name="Shirasu K."/>
            <person name="Sikhakolli U.R."/>
            <person name="Stueber K."/>
            <person name="Sukno S.A."/>
            <person name="Sweigard J.A."/>
            <person name="Takano Y."/>
            <person name="Takahara H."/>
            <person name="Trail F."/>
            <person name="van der Does H.C."/>
            <person name="Voll L.M."/>
            <person name="Will I."/>
            <person name="Young S."/>
            <person name="Zeng Q."/>
            <person name="Zhang J."/>
            <person name="Zhou S."/>
            <person name="Dickman M.B."/>
            <person name="Schulze-Lefert P."/>
            <person name="Ver Loren van Themaat E."/>
            <person name="Ma L.-J."/>
            <person name="Vaillancourt L.J."/>
        </authorList>
    </citation>
    <scope>NUCLEOTIDE SEQUENCE [LARGE SCALE GENOMIC DNA]</scope>
    <source>
        <strain evidence="3">IMI 349063</strain>
    </source>
</reference>
<evidence type="ECO:0000313" key="2">
    <source>
        <dbReference type="EMBL" id="CCF32764.1"/>
    </source>
</evidence>
<feature type="region of interest" description="Disordered" evidence="1">
    <location>
        <begin position="80"/>
        <end position="100"/>
    </location>
</feature>
<organism evidence="2 3">
    <name type="scientific">Colletotrichum higginsianum (strain IMI 349063)</name>
    <name type="common">Crucifer anthracnose fungus</name>
    <dbReference type="NCBI Taxonomy" id="759273"/>
    <lineage>
        <taxon>Eukaryota</taxon>
        <taxon>Fungi</taxon>
        <taxon>Dikarya</taxon>
        <taxon>Ascomycota</taxon>
        <taxon>Pezizomycotina</taxon>
        <taxon>Sordariomycetes</taxon>
        <taxon>Hypocreomycetidae</taxon>
        <taxon>Glomerellales</taxon>
        <taxon>Glomerellaceae</taxon>
        <taxon>Colletotrichum</taxon>
        <taxon>Colletotrichum destructivum species complex</taxon>
    </lineage>
</organism>
<gene>
    <name evidence="2" type="ORF">CH063_05088</name>
</gene>
<dbReference type="AlphaFoldDB" id="H1UXR3"/>
<dbReference type="EMBL" id="CACQ02000529">
    <property type="protein sequence ID" value="CCF32764.1"/>
    <property type="molecule type" value="Genomic_DNA"/>
</dbReference>